<evidence type="ECO:0000313" key="3">
    <source>
        <dbReference type="Proteomes" id="UP000823388"/>
    </source>
</evidence>
<dbReference type="PANTHER" id="PTHR46610">
    <property type="entry name" value="OS05G0181300 PROTEIN"/>
    <property type="match status" value="1"/>
</dbReference>
<name>A0A8T0TSV5_PANVG</name>
<gene>
    <name evidence="2" type="ORF">PVAP13_4KG293405</name>
</gene>
<evidence type="ECO:0000256" key="1">
    <source>
        <dbReference type="SAM" id="Phobius"/>
    </source>
</evidence>
<proteinExistence type="predicted"/>
<dbReference type="AlphaFoldDB" id="A0A8T0TSV5"/>
<evidence type="ECO:0000313" key="2">
    <source>
        <dbReference type="EMBL" id="KAG2612185.1"/>
    </source>
</evidence>
<comment type="caution">
    <text evidence="2">The sequence shown here is derived from an EMBL/GenBank/DDBJ whole genome shotgun (WGS) entry which is preliminary data.</text>
</comment>
<dbReference type="Proteomes" id="UP000823388">
    <property type="component" value="Chromosome 4K"/>
</dbReference>
<protein>
    <submittedName>
        <fullName evidence="2">Uncharacterized protein</fullName>
    </submittedName>
</protein>
<feature type="transmembrane region" description="Helical" evidence="1">
    <location>
        <begin position="62"/>
        <end position="85"/>
    </location>
</feature>
<keyword evidence="1" id="KW-0812">Transmembrane</keyword>
<keyword evidence="1" id="KW-0472">Membrane</keyword>
<dbReference type="PANTHER" id="PTHR46610:SF3">
    <property type="entry name" value="OS01G0238200 PROTEIN"/>
    <property type="match status" value="1"/>
</dbReference>
<organism evidence="2 3">
    <name type="scientific">Panicum virgatum</name>
    <name type="common">Blackwell switchgrass</name>
    <dbReference type="NCBI Taxonomy" id="38727"/>
    <lineage>
        <taxon>Eukaryota</taxon>
        <taxon>Viridiplantae</taxon>
        <taxon>Streptophyta</taxon>
        <taxon>Embryophyta</taxon>
        <taxon>Tracheophyta</taxon>
        <taxon>Spermatophyta</taxon>
        <taxon>Magnoliopsida</taxon>
        <taxon>Liliopsida</taxon>
        <taxon>Poales</taxon>
        <taxon>Poaceae</taxon>
        <taxon>PACMAD clade</taxon>
        <taxon>Panicoideae</taxon>
        <taxon>Panicodae</taxon>
        <taxon>Paniceae</taxon>
        <taxon>Panicinae</taxon>
        <taxon>Panicum</taxon>
        <taxon>Panicum sect. Hiantes</taxon>
    </lineage>
</organism>
<feature type="transmembrane region" description="Helical" evidence="1">
    <location>
        <begin position="97"/>
        <end position="115"/>
    </location>
</feature>
<reference evidence="2" key="1">
    <citation type="submission" date="2020-05" db="EMBL/GenBank/DDBJ databases">
        <title>WGS assembly of Panicum virgatum.</title>
        <authorList>
            <person name="Lovell J.T."/>
            <person name="Jenkins J."/>
            <person name="Shu S."/>
            <person name="Juenger T.E."/>
            <person name="Schmutz J."/>
        </authorList>
    </citation>
    <scope>NUCLEOTIDE SEQUENCE</scope>
    <source>
        <strain evidence="2">AP13</strain>
    </source>
</reference>
<keyword evidence="1" id="KW-1133">Transmembrane helix</keyword>
<feature type="transmembrane region" description="Helical" evidence="1">
    <location>
        <begin position="36"/>
        <end position="56"/>
    </location>
</feature>
<dbReference type="InterPro" id="IPR045501">
    <property type="entry name" value="DUF6490"/>
</dbReference>
<sequence length="324" mass="35381">MSAEKTQMAEEPLLPAEAGAAAVPPGRREADAGGGFSWLTALGFLFLTFNSGMAIYRSNGDAAAVAFVAFSYVDLVLLFCCLRWFESAAPGSPARGHLKVAVWVLTTLLTLAFSYKVAAIMPVPVQILVWGMAAATVLGGFYAFFLHREGKVTNDDTTRSLIPTSAAVRLAIAHNERGLIGHRTRRHPRRHSHQPLPRTMSYPCSGSHTILPIYRRLYNGLRMPSVPELARAQTSPNEVQNVPDFPTENMSLAKGNILVRTPSKTEVGSVLSLSSSCHGRNRGCFLFYALRDLFAYYNNLVGVYVLRVGLSLESMFLSVLKSPC</sequence>
<dbReference type="Pfam" id="PF20100">
    <property type="entry name" value="DUF6490"/>
    <property type="match status" value="1"/>
</dbReference>
<keyword evidence="3" id="KW-1185">Reference proteome</keyword>
<dbReference type="EMBL" id="CM029043">
    <property type="protein sequence ID" value="KAG2612185.1"/>
    <property type="molecule type" value="Genomic_DNA"/>
</dbReference>
<accession>A0A8T0TSV5</accession>
<feature type="transmembrane region" description="Helical" evidence="1">
    <location>
        <begin position="127"/>
        <end position="145"/>
    </location>
</feature>